<dbReference type="InterPro" id="IPR000198">
    <property type="entry name" value="RhoGAP_dom"/>
</dbReference>
<feature type="compositionally biased region" description="Basic and acidic residues" evidence="2">
    <location>
        <begin position="521"/>
        <end position="533"/>
    </location>
</feature>
<sequence>MHDAQCMMHDARRLTHDARTTHKINPGIHLISLTITKYPMAHQLGTSQSSQNLRAWAAYPPRRLPHSTSSVSLLLPQSASYHSFGHGSRVRSSGTWTTSSGEIGLLSNADEVDDRDVFVQEYNRLAKKHGVRLLTNDDFDIHQRGDVPRCPEKRGWLSRLLRSGPSHCPHNTSISPPPPQLRHKRSVSEFAHIIHCRRELPKVIEIQDMVRLSGKSMLYLPQEYSPCSLILPTCIRATAQHLAQNVATRGLFRVPGSSKVISALFDYYCFENGNANIASTVRCATLPLHIQYSVHDVASTFKRLLSVLPGGVLGSLALLDAFIAIHSHLNGEPEYPRTKQTKVRARLIALAIGTIKSQYRREMICAVFGLLSLIGRVAEVAPREDEDSRPLPTADLMGYNALGIVFGPLLVGDLLDQYNMQIATPSTGMLLFPLSPPRFRKDRRKSTHANTKTLGPPTVDKILIVNNITKMLISNWRDVVRQMKSLGTHCRKDTSTVDLPGKDERLQSPNGFALRTSMNADEGHDGMTRKETNESEEPESPLRGQKKRRLKVLRRTASQRLQTKISIATLSPTKEESMGDDESSDKSENHHNKDNVRLSLQKAEENRKFNENAGRTMAGKTSQGAVEDEPRSGLAPTAEGDDVAAEVQSDAVLPQVYLESVPPRESSKKIASHDGTDGCLSQPASSGGRDSGDTRSDFSLSRQTPRTEKVSLASSVQSGTGGPPARCMSPVSPSFTGMREMPEGGIRMVQQSPVSNSDAERTQGGHLTLGIGTSYIAQDQGTQCDISPGVEERHSIDVTPERFYADCKLPAIEPRGLLGDGRQCPPPEKQRTVLHQPRLSRSYEHLRNQTTITLQSPTESTETKGLSKRGSVKAMAAMFETQTTGQHSPTFTEDSTAAHKGSKMASRDRHSKSDSAWTQQTFELAGEPAQSNSGGSTPKGHGIELHQVVRGILDDRLKGEFFDSEPDGSFQDATSYSPSKLLGKAGAGAVDGQTLKAVPSLGTMVPCREQPPIAHHLHLARPLSSPSPMQEPERCAVQDMVPTTQTSRPRSATVLYSQIRNLQRQLNAKTEEAAQLRRQLEAQKDSDAGTVSEQLRQAKRDVATWKDRADTAERRVKVFEKFAEKLKEIRDAISETNIHKAGDEGDNGSDQPPGNGSLGIRRAVSALKMAHEAADKVGAGKGDEATTVEGRMQKSSHGLSAAQDGTLDSDGMSNNSNTSDEQNQQKDTPCTCLATRMEKSSEQIWAVASELLRMRAEGTV</sequence>
<feature type="compositionally biased region" description="Polar residues" evidence="2">
    <location>
        <begin position="556"/>
        <end position="572"/>
    </location>
</feature>
<dbReference type="GO" id="GO:0005096">
    <property type="term" value="F:GTPase activator activity"/>
    <property type="evidence" value="ECO:0007669"/>
    <property type="project" value="TreeGrafter"/>
</dbReference>
<dbReference type="GO" id="GO:0007264">
    <property type="term" value="P:small GTPase-mediated signal transduction"/>
    <property type="evidence" value="ECO:0007669"/>
    <property type="project" value="TreeGrafter"/>
</dbReference>
<feature type="compositionally biased region" description="Polar residues" evidence="2">
    <location>
        <begin position="1211"/>
        <end position="1228"/>
    </location>
</feature>
<feature type="domain" description="Rho-GAP" evidence="3">
    <location>
        <begin position="204"/>
        <end position="480"/>
    </location>
</feature>
<name>A0A162M5Z1_METRR</name>
<dbReference type="CDD" id="cd00159">
    <property type="entry name" value="RhoGAP"/>
    <property type="match status" value="1"/>
</dbReference>
<feature type="region of interest" description="Disordered" evidence="2">
    <location>
        <begin position="1190"/>
        <end position="1228"/>
    </location>
</feature>
<dbReference type="Pfam" id="PF00620">
    <property type="entry name" value="RhoGAP"/>
    <property type="match status" value="1"/>
</dbReference>
<organism evidence="4 5">
    <name type="scientific">Metarhizium rileyi (strain RCEF 4871)</name>
    <name type="common">Nomuraea rileyi</name>
    <dbReference type="NCBI Taxonomy" id="1649241"/>
    <lineage>
        <taxon>Eukaryota</taxon>
        <taxon>Fungi</taxon>
        <taxon>Dikarya</taxon>
        <taxon>Ascomycota</taxon>
        <taxon>Pezizomycotina</taxon>
        <taxon>Sordariomycetes</taxon>
        <taxon>Hypocreomycetidae</taxon>
        <taxon>Hypocreales</taxon>
        <taxon>Clavicipitaceae</taxon>
        <taxon>Metarhizium</taxon>
    </lineage>
</organism>
<feature type="compositionally biased region" description="Basic residues" evidence="2">
    <location>
        <begin position="544"/>
        <end position="554"/>
    </location>
</feature>
<feature type="compositionally biased region" description="Basic and acidic residues" evidence="2">
    <location>
        <begin position="665"/>
        <end position="676"/>
    </location>
</feature>
<keyword evidence="5" id="KW-1185">Reference proteome</keyword>
<dbReference type="STRING" id="1081105.A0A162M5Z1"/>
<evidence type="ECO:0000256" key="2">
    <source>
        <dbReference type="SAM" id="MobiDB-lite"/>
    </source>
</evidence>
<gene>
    <name evidence="4" type="ORF">NOR_00043</name>
</gene>
<evidence type="ECO:0000259" key="3">
    <source>
        <dbReference type="PROSITE" id="PS50238"/>
    </source>
</evidence>
<evidence type="ECO:0000313" key="5">
    <source>
        <dbReference type="Proteomes" id="UP000243498"/>
    </source>
</evidence>
<evidence type="ECO:0000313" key="4">
    <source>
        <dbReference type="EMBL" id="OAA51450.1"/>
    </source>
</evidence>
<feature type="region of interest" description="Disordered" evidence="2">
    <location>
        <begin position="1137"/>
        <end position="1159"/>
    </location>
</feature>
<proteinExistence type="predicted"/>
<feature type="coiled-coil region" evidence="1">
    <location>
        <begin position="1052"/>
        <end position="1115"/>
    </location>
</feature>
<dbReference type="GO" id="GO:0005737">
    <property type="term" value="C:cytoplasm"/>
    <property type="evidence" value="ECO:0007669"/>
    <property type="project" value="TreeGrafter"/>
</dbReference>
<feature type="compositionally biased region" description="Polar residues" evidence="2">
    <location>
        <begin position="882"/>
        <end position="895"/>
    </location>
</feature>
<feature type="region of interest" description="Disordered" evidence="2">
    <location>
        <begin position="491"/>
        <end position="645"/>
    </location>
</feature>
<dbReference type="InterPro" id="IPR008936">
    <property type="entry name" value="Rho_GTPase_activation_prot"/>
</dbReference>
<dbReference type="EMBL" id="AZHC01000001">
    <property type="protein sequence ID" value="OAA51450.1"/>
    <property type="molecule type" value="Genomic_DNA"/>
</dbReference>
<evidence type="ECO:0000256" key="1">
    <source>
        <dbReference type="SAM" id="Coils"/>
    </source>
</evidence>
<keyword evidence="1" id="KW-0175">Coiled coil</keyword>
<feature type="compositionally biased region" description="Basic and acidic residues" evidence="2">
    <location>
        <begin position="491"/>
        <end position="506"/>
    </location>
</feature>
<dbReference type="SUPFAM" id="SSF48350">
    <property type="entry name" value="GTPase activation domain, GAP"/>
    <property type="match status" value="1"/>
</dbReference>
<dbReference type="OrthoDB" id="9994905at2759"/>
<dbReference type="OMA" id="SHEQPEM"/>
<reference evidence="4 5" key="1">
    <citation type="journal article" date="2016" name="Genome Biol. Evol.">
        <title>Divergent and convergent evolution of fungal pathogenicity.</title>
        <authorList>
            <person name="Shang Y."/>
            <person name="Xiao G."/>
            <person name="Zheng P."/>
            <person name="Cen K."/>
            <person name="Zhan S."/>
            <person name="Wang C."/>
        </authorList>
    </citation>
    <scope>NUCLEOTIDE SEQUENCE [LARGE SCALE GENOMIC DNA]</scope>
    <source>
        <strain evidence="4 5">RCEF 4871</strain>
    </source>
</reference>
<feature type="compositionally biased region" description="Basic and acidic residues" evidence="2">
    <location>
        <begin position="584"/>
        <end position="610"/>
    </location>
</feature>
<protein>
    <submittedName>
        <fullName evidence="4">GTPase activating protein Rga6</fullName>
    </submittedName>
</protein>
<feature type="region of interest" description="Disordered" evidence="2">
    <location>
        <begin position="882"/>
        <end position="916"/>
    </location>
</feature>
<dbReference type="PANTHER" id="PTHR45808:SF2">
    <property type="entry name" value="RHO GTPASE-ACTIVATING PROTEIN 68F"/>
    <property type="match status" value="1"/>
</dbReference>
<feature type="region of interest" description="Disordered" evidence="2">
    <location>
        <begin position="659"/>
        <end position="731"/>
    </location>
</feature>
<accession>A0A162M5Z1</accession>
<comment type="caution">
    <text evidence="4">The sequence shown here is derived from an EMBL/GenBank/DDBJ whole genome shotgun (WGS) entry which is preliminary data.</text>
</comment>
<dbReference type="Proteomes" id="UP000243498">
    <property type="component" value="Unassembled WGS sequence"/>
</dbReference>
<dbReference type="PANTHER" id="PTHR45808">
    <property type="entry name" value="RHO GTPASE-ACTIVATING PROTEIN 68F"/>
    <property type="match status" value="1"/>
</dbReference>
<dbReference type="SMART" id="SM00324">
    <property type="entry name" value="RhoGAP"/>
    <property type="match status" value="1"/>
</dbReference>
<dbReference type="PROSITE" id="PS50238">
    <property type="entry name" value="RHOGAP"/>
    <property type="match status" value="1"/>
</dbReference>
<dbReference type="AlphaFoldDB" id="A0A162M5Z1"/>
<dbReference type="Gene3D" id="1.10.555.10">
    <property type="entry name" value="Rho GTPase activation protein"/>
    <property type="match status" value="1"/>
</dbReference>